<protein>
    <submittedName>
        <fullName evidence="9">Peptide/opine/nickel ABC uptake transporter, permease protein</fullName>
    </submittedName>
</protein>
<dbReference type="InterPro" id="IPR035906">
    <property type="entry name" value="MetI-like_sf"/>
</dbReference>
<dbReference type="CDD" id="cd06261">
    <property type="entry name" value="TM_PBP2"/>
    <property type="match status" value="1"/>
</dbReference>
<organism evidence="9 10">
    <name type="scientific">Nitrososphaera viennensis EN76</name>
    <dbReference type="NCBI Taxonomy" id="926571"/>
    <lineage>
        <taxon>Archaea</taxon>
        <taxon>Nitrososphaerota</taxon>
        <taxon>Nitrososphaeria</taxon>
        <taxon>Nitrososphaerales</taxon>
        <taxon>Nitrososphaeraceae</taxon>
        <taxon>Nitrososphaera</taxon>
    </lineage>
</organism>
<sequence>MVGGFGRFLARRSANMLIVLFATLVLTIALLGPTMDRILSDAARFAVVDEVNHAKLKFQSAQERQQYIDDRVQLQIRTLGLDEPWYSPKRFTNTVLKVMTLDLGRSNFFTSDSGSSSVRDIILERMPKTVLLFTTSTLVITVIGLYLGAYVANKSGSVLDRLNSAFAVFSGSFPTWWVGILMIFAFAFTYHIFPARATPLTAPSDPAYVPDLLYHMVLPLITIVAVGFGSWAYIVRYFVVGILGEDYIAAKRAAGVPEKRIVYSHALKNAAPPIVTVIALSLAGSFGGAITVEAVFDWPGMGRLYYDAIGFLDIPVIIGLTYVATVIFVVTVFVTDIVYAYFDPRVKVG</sequence>
<evidence type="ECO:0000256" key="5">
    <source>
        <dbReference type="ARBA" id="ARBA00022989"/>
    </source>
</evidence>
<evidence type="ECO:0000256" key="2">
    <source>
        <dbReference type="ARBA" id="ARBA00022448"/>
    </source>
</evidence>
<dbReference type="PANTHER" id="PTHR30465">
    <property type="entry name" value="INNER MEMBRANE ABC TRANSPORTER"/>
    <property type="match status" value="1"/>
</dbReference>
<dbReference type="EMBL" id="CP007536">
    <property type="protein sequence ID" value="AIC15869.1"/>
    <property type="molecule type" value="Genomic_DNA"/>
</dbReference>
<comment type="subcellular location">
    <subcellularLocation>
        <location evidence="1 7">Cell membrane</location>
        <topology evidence="1 7">Multi-pass membrane protein</topology>
    </subcellularLocation>
</comment>
<keyword evidence="4 7" id="KW-0812">Transmembrane</keyword>
<feature type="transmembrane region" description="Helical" evidence="7">
    <location>
        <begin position="173"/>
        <end position="193"/>
    </location>
</feature>
<evidence type="ECO:0000256" key="3">
    <source>
        <dbReference type="ARBA" id="ARBA00022475"/>
    </source>
</evidence>
<dbReference type="AlphaFoldDB" id="A0A060HH10"/>
<evidence type="ECO:0000256" key="7">
    <source>
        <dbReference type="RuleBase" id="RU363032"/>
    </source>
</evidence>
<keyword evidence="5 7" id="KW-1133">Transmembrane helix</keyword>
<feature type="transmembrane region" description="Helical" evidence="7">
    <location>
        <begin position="316"/>
        <end position="342"/>
    </location>
</feature>
<dbReference type="GO" id="GO:0055085">
    <property type="term" value="P:transmembrane transport"/>
    <property type="evidence" value="ECO:0007669"/>
    <property type="project" value="InterPro"/>
</dbReference>
<feature type="domain" description="ABC transmembrane type-1" evidence="8">
    <location>
        <begin position="126"/>
        <end position="339"/>
    </location>
</feature>
<dbReference type="Pfam" id="PF00528">
    <property type="entry name" value="BPD_transp_1"/>
    <property type="match status" value="1"/>
</dbReference>
<dbReference type="HOGENOM" id="CLU_036879_1_0_2"/>
<evidence type="ECO:0000256" key="4">
    <source>
        <dbReference type="ARBA" id="ARBA00022692"/>
    </source>
</evidence>
<proteinExistence type="inferred from homology"/>
<keyword evidence="10" id="KW-1185">Reference proteome</keyword>
<evidence type="ECO:0000256" key="6">
    <source>
        <dbReference type="ARBA" id="ARBA00023136"/>
    </source>
</evidence>
<dbReference type="GO" id="GO:0005886">
    <property type="term" value="C:plasma membrane"/>
    <property type="evidence" value="ECO:0007669"/>
    <property type="project" value="UniProtKB-SubCell"/>
</dbReference>
<dbReference type="Proteomes" id="UP000027093">
    <property type="component" value="Chromosome"/>
</dbReference>
<comment type="similarity">
    <text evidence="7">Belongs to the binding-protein-dependent transport system permease family.</text>
</comment>
<feature type="transmembrane region" description="Helical" evidence="7">
    <location>
        <begin position="12"/>
        <end position="31"/>
    </location>
</feature>
<keyword evidence="6 7" id="KW-0472">Membrane</keyword>
<gene>
    <name evidence="9" type="primary">appB</name>
    <name evidence="9" type="ORF">NVIE_016170</name>
</gene>
<reference evidence="9 10" key="1">
    <citation type="journal article" date="2014" name="Int. J. Syst. Evol. Microbiol.">
        <title>Nitrososphaera viennensis gen. nov., sp. nov., an aerobic and mesophilic, ammonia-oxidizing archaeon from soil and a member of the archaeal phylum Thaumarchaeota.</title>
        <authorList>
            <person name="Stieglmeier M."/>
            <person name="Klingl A."/>
            <person name="Alves R.J."/>
            <person name="Rittmann S.K."/>
            <person name="Melcher M."/>
            <person name="Leisch N."/>
            <person name="Schleper C."/>
        </authorList>
    </citation>
    <scope>NUCLEOTIDE SEQUENCE [LARGE SCALE GENOMIC DNA]</scope>
    <source>
        <strain evidence="9">EN76</strain>
    </source>
</reference>
<dbReference type="PANTHER" id="PTHR30465:SF45">
    <property type="entry name" value="BINDING-PROTEIN-DEPENDENT TRANSPORT SYSTEMS INNER MEMBRANE COMPONENT"/>
    <property type="match status" value="1"/>
</dbReference>
<keyword evidence="3" id="KW-1003">Cell membrane</keyword>
<evidence type="ECO:0000313" key="10">
    <source>
        <dbReference type="Proteomes" id="UP000027093"/>
    </source>
</evidence>
<dbReference type="KEGG" id="nvn:NVIE_016170"/>
<dbReference type="STRING" id="926571.NVIE_016170"/>
<evidence type="ECO:0000259" key="8">
    <source>
        <dbReference type="PROSITE" id="PS50928"/>
    </source>
</evidence>
<dbReference type="SUPFAM" id="SSF161098">
    <property type="entry name" value="MetI-like"/>
    <property type="match status" value="1"/>
</dbReference>
<feature type="transmembrane region" description="Helical" evidence="7">
    <location>
        <begin position="274"/>
        <end position="296"/>
    </location>
</feature>
<dbReference type="Gene3D" id="1.10.3720.10">
    <property type="entry name" value="MetI-like"/>
    <property type="match status" value="1"/>
</dbReference>
<keyword evidence="2 7" id="KW-0813">Transport</keyword>
<feature type="transmembrane region" description="Helical" evidence="7">
    <location>
        <begin position="130"/>
        <end position="152"/>
    </location>
</feature>
<evidence type="ECO:0000256" key="1">
    <source>
        <dbReference type="ARBA" id="ARBA00004651"/>
    </source>
</evidence>
<dbReference type="PROSITE" id="PS50928">
    <property type="entry name" value="ABC_TM1"/>
    <property type="match status" value="1"/>
</dbReference>
<evidence type="ECO:0000313" key="9">
    <source>
        <dbReference type="EMBL" id="AIC15869.1"/>
    </source>
</evidence>
<name>A0A060HH10_9ARCH</name>
<accession>A0A060HH10</accession>
<dbReference type="InterPro" id="IPR000515">
    <property type="entry name" value="MetI-like"/>
</dbReference>
<feature type="transmembrane region" description="Helical" evidence="7">
    <location>
        <begin position="213"/>
        <end position="234"/>
    </location>
</feature>